<dbReference type="InterPro" id="IPR036397">
    <property type="entry name" value="RNaseH_sf"/>
</dbReference>
<dbReference type="RefSeq" id="WP_087712810.1">
    <property type="nucleotide sequence ID" value="NZ_CP021703.1"/>
</dbReference>
<accession>A0A1Z1ND78</accession>
<dbReference type="GO" id="GO:0003676">
    <property type="term" value="F:nucleic acid binding"/>
    <property type="evidence" value="ECO:0007669"/>
    <property type="project" value="InterPro"/>
</dbReference>
<protein>
    <recommendedName>
        <fullName evidence="1">RNase H type-1 domain-containing protein</fullName>
    </recommendedName>
</protein>
<dbReference type="Proteomes" id="UP000216448">
    <property type="component" value="Unassembled WGS sequence"/>
</dbReference>
<dbReference type="AlphaFoldDB" id="A0A1Z1ND78"/>
<reference evidence="4 5" key="1">
    <citation type="submission" date="2017-05" db="EMBL/GenBank/DDBJ databases">
        <title>Lactobacillus johnsonii from commercial turkeys.</title>
        <authorList>
            <person name="Johnson T.J."/>
            <person name="Youmans B."/>
        </authorList>
    </citation>
    <scope>NUCLEOTIDE SEQUENCE [LARGE SCALE GENOMIC DNA]</scope>
    <source>
        <strain evidence="3 4">UMNLJ114</strain>
        <strain evidence="2 5">UMNLJ54</strain>
    </source>
</reference>
<evidence type="ECO:0000313" key="2">
    <source>
        <dbReference type="EMBL" id="PAB53005.1"/>
    </source>
</evidence>
<evidence type="ECO:0000259" key="1">
    <source>
        <dbReference type="PROSITE" id="PS50879"/>
    </source>
</evidence>
<evidence type="ECO:0000313" key="3">
    <source>
        <dbReference type="EMBL" id="PAB54869.1"/>
    </source>
</evidence>
<dbReference type="EMBL" id="NIBD01000032">
    <property type="protein sequence ID" value="PAB54869.1"/>
    <property type="molecule type" value="Genomic_DNA"/>
</dbReference>
<proteinExistence type="predicted"/>
<comment type="caution">
    <text evidence="3">The sequence shown here is derived from an EMBL/GenBank/DDBJ whole genome shotgun (WGS) entry which is preliminary data.</text>
</comment>
<gene>
    <name evidence="2" type="ORF">A3P64_03690</name>
    <name evidence="3" type="ORF">A3Q24_06835</name>
</gene>
<dbReference type="InterPro" id="IPR002156">
    <property type="entry name" value="RNaseH_domain"/>
</dbReference>
<dbReference type="SUPFAM" id="SSF53098">
    <property type="entry name" value="Ribonuclease H-like"/>
    <property type="match status" value="1"/>
</dbReference>
<feature type="domain" description="RNase H type-1" evidence="1">
    <location>
        <begin position="81"/>
        <end position="225"/>
    </location>
</feature>
<sequence length="229" mass="26335">MVKRYYAMIDANTGKTDVRHEEWDNIKTEFQSKSSLIYKVFNTEKEANDFINQGYIEESDIDPDDNEAVNKEIEDRIASLTDDEAIIATDGSYMEDVNKDIAGAGWIEITKDHKEPKNDTCAPEGMRNVAGEIKAIEKGIEWARSKGFKRLDIYFDYAGLVGWAYGYNVHINKKNDKGKNDLRVKYYNLIKETSKHMKLVFHKVSAHTNVKYNEEADRLAKEAVENYGK</sequence>
<dbReference type="Proteomes" id="UP000216008">
    <property type="component" value="Unassembled WGS sequence"/>
</dbReference>
<dbReference type="EMBL" id="NIBB01000015">
    <property type="protein sequence ID" value="PAB53005.1"/>
    <property type="molecule type" value="Genomic_DNA"/>
</dbReference>
<dbReference type="Pfam" id="PF00075">
    <property type="entry name" value="RNase_H"/>
    <property type="match status" value="1"/>
</dbReference>
<evidence type="ECO:0000313" key="5">
    <source>
        <dbReference type="Proteomes" id="UP000216448"/>
    </source>
</evidence>
<dbReference type="GO" id="GO:0004523">
    <property type="term" value="F:RNA-DNA hybrid ribonuclease activity"/>
    <property type="evidence" value="ECO:0007669"/>
    <property type="project" value="InterPro"/>
</dbReference>
<evidence type="ECO:0000313" key="4">
    <source>
        <dbReference type="Proteomes" id="UP000216008"/>
    </source>
</evidence>
<dbReference type="InterPro" id="IPR012337">
    <property type="entry name" value="RNaseH-like_sf"/>
</dbReference>
<dbReference type="PROSITE" id="PS50879">
    <property type="entry name" value="RNASE_H_1"/>
    <property type="match status" value="1"/>
</dbReference>
<name>A0A1Z1ND78_LACJH</name>
<dbReference type="Gene3D" id="3.30.420.10">
    <property type="entry name" value="Ribonuclease H-like superfamily/Ribonuclease H"/>
    <property type="match status" value="1"/>
</dbReference>
<organism evidence="3 4">
    <name type="scientific">Lactobacillus johnsonii</name>
    <dbReference type="NCBI Taxonomy" id="33959"/>
    <lineage>
        <taxon>Bacteria</taxon>
        <taxon>Bacillati</taxon>
        <taxon>Bacillota</taxon>
        <taxon>Bacilli</taxon>
        <taxon>Lactobacillales</taxon>
        <taxon>Lactobacillaceae</taxon>
        <taxon>Lactobacillus</taxon>
    </lineage>
</organism>